<dbReference type="EMBL" id="JBDFQZ010000017">
    <property type="protein sequence ID" value="KAK9663607.1"/>
    <property type="molecule type" value="Genomic_DNA"/>
</dbReference>
<accession>A0AAW1GGV8</accession>
<comment type="caution">
    <text evidence="2">The sequence shown here is derived from an EMBL/GenBank/DDBJ whole genome shotgun (WGS) entry which is preliminary data.</text>
</comment>
<keyword evidence="1" id="KW-0611">Plant defense</keyword>
<dbReference type="Gene3D" id="3.80.10.10">
    <property type="entry name" value="Ribonuclease Inhibitor"/>
    <property type="match status" value="2"/>
</dbReference>
<dbReference type="PANTHER" id="PTHR36766:SF35">
    <property type="entry name" value="DISEASE RESISTANCE PROTEIN RGA3"/>
    <property type="match status" value="1"/>
</dbReference>
<dbReference type="PANTHER" id="PTHR36766">
    <property type="entry name" value="PLANT BROAD-SPECTRUM MILDEW RESISTANCE PROTEIN RPW8"/>
    <property type="match status" value="1"/>
</dbReference>
<evidence type="ECO:0000313" key="2">
    <source>
        <dbReference type="EMBL" id="KAK9663607.1"/>
    </source>
</evidence>
<protein>
    <submittedName>
        <fullName evidence="2">Uncharacterized protein</fullName>
    </submittedName>
</protein>
<name>A0AAW1GGV8_SAPOF</name>
<evidence type="ECO:0000313" key="3">
    <source>
        <dbReference type="Proteomes" id="UP001443914"/>
    </source>
</evidence>
<evidence type="ECO:0000256" key="1">
    <source>
        <dbReference type="ARBA" id="ARBA00022821"/>
    </source>
</evidence>
<proteinExistence type="predicted"/>
<dbReference type="GO" id="GO:0006952">
    <property type="term" value="P:defense response"/>
    <property type="evidence" value="ECO:0007669"/>
    <property type="project" value="UniProtKB-KW"/>
</dbReference>
<dbReference type="AlphaFoldDB" id="A0AAW1GGV8"/>
<dbReference type="InterPro" id="IPR032675">
    <property type="entry name" value="LRR_dom_sf"/>
</dbReference>
<sequence length="328" mass="37977">MSFEKLEYIEDITHETVAFTFFPSLEYLQLSDMSDLKGWWKRDVNCNVWPPSFIKLYELSVYRCGKLTSFPTCPRLEKLALLGVNEQLVTSLGKEEGLIKLREVSINNPDYLKSFPTKSLTSLLISGNNELESFSELDTIFKGCSSLKSLSIMNSDNLRSLNGGWWKHLTTLETLLLFNLLALRFSGRGRDTDNNDADDNDNDDDDEIPWRFLDRSLRSLEFDCLGIKILPKGMRYLTSLQNLQLQRCRNLECLPEWISCLSSLRSLRINSCRRFRLLPVHVRDLTSLQVLQVLRCPLVVVERFQDPDEDDRLNLQHISTVDVVLHLY</sequence>
<keyword evidence="3" id="KW-1185">Reference proteome</keyword>
<dbReference type="Proteomes" id="UP001443914">
    <property type="component" value="Unassembled WGS sequence"/>
</dbReference>
<gene>
    <name evidence="2" type="ORF">RND81_O271100</name>
</gene>
<dbReference type="SUPFAM" id="SSF52047">
    <property type="entry name" value="RNI-like"/>
    <property type="match status" value="1"/>
</dbReference>
<organism evidence="2 3">
    <name type="scientific">Saponaria officinalis</name>
    <name type="common">Common soapwort</name>
    <name type="synonym">Lychnis saponaria</name>
    <dbReference type="NCBI Taxonomy" id="3572"/>
    <lineage>
        <taxon>Eukaryota</taxon>
        <taxon>Viridiplantae</taxon>
        <taxon>Streptophyta</taxon>
        <taxon>Embryophyta</taxon>
        <taxon>Tracheophyta</taxon>
        <taxon>Spermatophyta</taxon>
        <taxon>Magnoliopsida</taxon>
        <taxon>eudicotyledons</taxon>
        <taxon>Gunneridae</taxon>
        <taxon>Pentapetalae</taxon>
        <taxon>Caryophyllales</taxon>
        <taxon>Caryophyllaceae</taxon>
        <taxon>Caryophylleae</taxon>
        <taxon>Saponaria</taxon>
    </lineage>
</organism>
<reference evidence="2" key="1">
    <citation type="submission" date="2024-03" db="EMBL/GenBank/DDBJ databases">
        <title>WGS assembly of Saponaria officinalis var. Norfolk2.</title>
        <authorList>
            <person name="Jenkins J."/>
            <person name="Shu S."/>
            <person name="Grimwood J."/>
            <person name="Barry K."/>
            <person name="Goodstein D."/>
            <person name="Schmutz J."/>
            <person name="Leebens-Mack J."/>
            <person name="Osbourn A."/>
        </authorList>
    </citation>
    <scope>NUCLEOTIDE SEQUENCE [LARGE SCALE GENOMIC DNA]</scope>
    <source>
        <strain evidence="2">JIC</strain>
    </source>
</reference>